<dbReference type="SMART" id="SM00906">
    <property type="entry name" value="Fungal_trans"/>
    <property type="match status" value="1"/>
</dbReference>
<evidence type="ECO:0000313" key="8">
    <source>
        <dbReference type="EMBL" id="ROW12560.1"/>
    </source>
</evidence>
<dbReference type="PANTHER" id="PTHR47338:SF7">
    <property type="entry name" value="ZN(II)2CYS6 TRANSCRIPTION FACTOR (EUROFUNG)"/>
    <property type="match status" value="1"/>
</dbReference>
<dbReference type="GO" id="GO:0003677">
    <property type="term" value="F:DNA binding"/>
    <property type="evidence" value="ECO:0007669"/>
    <property type="project" value="InterPro"/>
</dbReference>
<dbReference type="InterPro" id="IPR050815">
    <property type="entry name" value="TF_fung"/>
</dbReference>
<accession>A0A423X9V1</accession>
<evidence type="ECO:0000256" key="1">
    <source>
        <dbReference type="ARBA" id="ARBA00004123"/>
    </source>
</evidence>
<dbReference type="InterPro" id="IPR007219">
    <property type="entry name" value="XnlR_reg_dom"/>
</dbReference>
<comment type="subcellular location">
    <subcellularLocation>
        <location evidence="1">Nucleus</location>
    </subcellularLocation>
</comment>
<sequence>MGFLPMEQTYIEIDEKRLHPIIAAAVCATTAHVVHPNQSRIPFADRCADQVDFYLFRNMDSLLRRGAHENLIILVCAILYFWHGGQMGKVWMYMGLSARLITALQLNWDNAGESPHKQESNRRLVWVVYILDRLLAGGFDEHLLLRDVDMHIKLPVSNEVLLQPSNISPVVQTSMPAGQSGPQQGSQKLSLDGYHLRLHRIRHQILGVTKRLACPPTSHPRRARYEASQVIKLVNGLQNQLIGFSQSLPEDLKLSDASINAYVNSTECSSFVMLHTMFWLLHVDLYRFSIPGIREEATPELSMQLPQEFVLKSQKQAVGYAVSLARFWRTLQTYVAQRPPGDGTERLVSVDQSLAIYVTQSTKILLAARKHQLFADLEDSTAPLVRQEPVDDAALEALIESNMRMYTPFAYFFPRINEITHDIRDAVMNFRHDTQIDMPETIGMPPAKPPETIRLPGPHHVLETALVQRESDHGDRERERQRNKSAADIWFRSKKRSHDDTPITPPIVVPEPPPVPIMGAPEIPIWLAEARGCDPLPDMAWQDSMQDGSWMAPSQAGVGMGFGNAYLFDGSWPASQLNYGDMMLSSDPPLFSQPFEHAGGPPIFYERAKGLPGAAVPPAVHGGHDRRGLYDREASGQLPYPGHLGTF</sequence>
<dbReference type="STRING" id="356882.A0A423X9V1"/>
<keyword evidence="5" id="KW-0539">Nucleus</keyword>
<dbReference type="Proteomes" id="UP000283895">
    <property type="component" value="Unassembled WGS sequence"/>
</dbReference>
<evidence type="ECO:0000256" key="5">
    <source>
        <dbReference type="ARBA" id="ARBA00023242"/>
    </source>
</evidence>
<dbReference type="GO" id="GO:0008270">
    <property type="term" value="F:zinc ion binding"/>
    <property type="evidence" value="ECO:0007669"/>
    <property type="project" value="InterPro"/>
</dbReference>
<organism evidence="8 9">
    <name type="scientific">Cytospora schulzeri</name>
    <dbReference type="NCBI Taxonomy" id="448051"/>
    <lineage>
        <taxon>Eukaryota</taxon>
        <taxon>Fungi</taxon>
        <taxon>Dikarya</taxon>
        <taxon>Ascomycota</taxon>
        <taxon>Pezizomycotina</taxon>
        <taxon>Sordariomycetes</taxon>
        <taxon>Sordariomycetidae</taxon>
        <taxon>Diaporthales</taxon>
        <taxon>Cytosporaceae</taxon>
        <taxon>Cytospora</taxon>
    </lineage>
</organism>
<evidence type="ECO:0000256" key="4">
    <source>
        <dbReference type="ARBA" id="ARBA00023163"/>
    </source>
</evidence>
<feature type="domain" description="Xylanolytic transcriptional activator regulatory" evidence="7">
    <location>
        <begin position="90"/>
        <end position="161"/>
    </location>
</feature>
<comment type="caution">
    <text evidence="8">The sequence shown here is derived from an EMBL/GenBank/DDBJ whole genome shotgun (WGS) entry which is preliminary data.</text>
</comment>
<proteinExistence type="predicted"/>
<dbReference type="GO" id="GO:0005634">
    <property type="term" value="C:nucleus"/>
    <property type="evidence" value="ECO:0007669"/>
    <property type="project" value="UniProtKB-SubCell"/>
</dbReference>
<evidence type="ECO:0000313" key="9">
    <source>
        <dbReference type="Proteomes" id="UP000283895"/>
    </source>
</evidence>
<reference evidence="8 9" key="1">
    <citation type="submission" date="2015-09" db="EMBL/GenBank/DDBJ databases">
        <title>Host preference determinants of Valsa canker pathogens revealed by comparative genomics.</title>
        <authorList>
            <person name="Yin Z."/>
            <person name="Huang L."/>
        </authorList>
    </citation>
    <scope>NUCLEOTIDE SEQUENCE [LARGE SCALE GENOMIC DNA]</scope>
    <source>
        <strain evidence="8 9">03-1</strain>
    </source>
</reference>
<gene>
    <name evidence="8" type="ORF">VMCG_00310</name>
</gene>
<name>A0A423X9V1_9PEZI</name>
<dbReference type="AlphaFoldDB" id="A0A423X9V1"/>
<dbReference type="OrthoDB" id="4685598at2759"/>
<keyword evidence="9" id="KW-1185">Reference proteome</keyword>
<feature type="region of interest" description="Disordered" evidence="6">
    <location>
        <begin position="495"/>
        <end position="515"/>
    </location>
</feature>
<protein>
    <recommendedName>
        <fullName evidence="7">Xylanolytic transcriptional activator regulatory domain-containing protein</fullName>
    </recommendedName>
</protein>
<evidence type="ECO:0000256" key="2">
    <source>
        <dbReference type="ARBA" id="ARBA00022723"/>
    </source>
</evidence>
<dbReference type="EMBL" id="LKEA01000001">
    <property type="protein sequence ID" value="ROW12560.1"/>
    <property type="molecule type" value="Genomic_DNA"/>
</dbReference>
<evidence type="ECO:0000256" key="3">
    <source>
        <dbReference type="ARBA" id="ARBA00023015"/>
    </source>
</evidence>
<dbReference type="GO" id="GO:0000981">
    <property type="term" value="F:DNA-binding transcription factor activity, RNA polymerase II-specific"/>
    <property type="evidence" value="ECO:0007669"/>
    <property type="project" value="InterPro"/>
</dbReference>
<feature type="compositionally biased region" description="Pro residues" evidence="6">
    <location>
        <begin position="503"/>
        <end position="515"/>
    </location>
</feature>
<keyword evidence="4" id="KW-0804">Transcription</keyword>
<evidence type="ECO:0000256" key="6">
    <source>
        <dbReference type="SAM" id="MobiDB-lite"/>
    </source>
</evidence>
<dbReference type="CDD" id="cd12148">
    <property type="entry name" value="fungal_TF_MHR"/>
    <property type="match status" value="1"/>
</dbReference>
<keyword evidence="2" id="KW-0479">Metal-binding</keyword>
<dbReference type="Pfam" id="PF04082">
    <property type="entry name" value="Fungal_trans"/>
    <property type="match status" value="1"/>
</dbReference>
<keyword evidence="3" id="KW-0805">Transcription regulation</keyword>
<evidence type="ECO:0000259" key="7">
    <source>
        <dbReference type="SMART" id="SM00906"/>
    </source>
</evidence>
<dbReference type="GO" id="GO:0006351">
    <property type="term" value="P:DNA-templated transcription"/>
    <property type="evidence" value="ECO:0007669"/>
    <property type="project" value="InterPro"/>
</dbReference>
<dbReference type="PANTHER" id="PTHR47338">
    <property type="entry name" value="ZN(II)2CYS6 TRANSCRIPTION FACTOR (EUROFUNG)-RELATED"/>
    <property type="match status" value="1"/>
</dbReference>